<feature type="domain" description="CUB-like" evidence="2">
    <location>
        <begin position="30"/>
        <end position="144"/>
    </location>
</feature>
<evidence type="ECO:0000313" key="4">
    <source>
        <dbReference type="Proteomes" id="UP000005237"/>
    </source>
</evidence>
<name>A0A8R1EF87_CAEJA</name>
<dbReference type="Pfam" id="PF02408">
    <property type="entry name" value="CUB_2"/>
    <property type="match status" value="1"/>
</dbReference>
<protein>
    <submittedName>
        <fullName evidence="3">CUB_2 domain-containing protein</fullName>
    </submittedName>
</protein>
<dbReference type="AlphaFoldDB" id="A0A8R1EF87"/>
<feature type="signal peptide" evidence="1">
    <location>
        <begin position="1"/>
        <end position="25"/>
    </location>
</feature>
<keyword evidence="1" id="KW-0732">Signal</keyword>
<reference evidence="3" key="2">
    <citation type="submission" date="2022-06" db="UniProtKB">
        <authorList>
            <consortium name="EnsemblMetazoa"/>
        </authorList>
    </citation>
    <scope>IDENTIFICATION</scope>
    <source>
        <strain evidence="3">DF5081</strain>
    </source>
</reference>
<proteinExistence type="predicted"/>
<feature type="chain" id="PRO_5035796305" evidence="1">
    <location>
        <begin position="26"/>
        <end position="149"/>
    </location>
</feature>
<dbReference type="PANTHER" id="PTHR47920">
    <property type="entry name" value="PROTEIN CBG13378-RELATED"/>
    <property type="match status" value="1"/>
</dbReference>
<sequence length="149" mass="17286">MRNYSSRNMIFWIWLSTFLTVSVHAVVKQACFECPEVQEITPKFPINTSEIYTFPTRAFTQFPANYACSWIINIPSNYTVIVQLKATIPEGGHVSITQVPLLNQTEKFVEDMEVTRFFVPPSFDIFWYPGSSRDGNFKFSLQFQYSVLN</sequence>
<evidence type="ECO:0000313" key="3">
    <source>
        <dbReference type="EnsemblMetazoa" id="CJA32412a.1"/>
    </source>
</evidence>
<dbReference type="EnsemblMetazoa" id="CJA32412a.1">
    <property type="protein sequence ID" value="CJA32412a.1"/>
    <property type="gene ID" value="WBGene00208259"/>
</dbReference>
<keyword evidence="4" id="KW-1185">Reference proteome</keyword>
<dbReference type="InterPro" id="IPR003366">
    <property type="entry name" value="CUB-like_dom"/>
</dbReference>
<dbReference type="PANTHER" id="PTHR47920:SF2">
    <property type="entry name" value="CUB-LIKE DOMAIN-CONTAINING PROTEIN"/>
    <property type="match status" value="1"/>
</dbReference>
<reference evidence="4" key="1">
    <citation type="submission" date="2010-08" db="EMBL/GenBank/DDBJ databases">
        <authorList>
            <consortium name="Caenorhabditis japonica Sequencing Consortium"/>
            <person name="Wilson R.K."/>
        </authorList>
    </citation>
    <scope>NUCLEOTIDE SEQUENCE [LARGE SCALE GENOMIC DNA]</scope>
    <source>
        <strain evidence="4">DF5081</strain>
    </source>
</reference>
<evidence type="ECO:0000256" key="1">
    <source>
        <dbReference type="SAM" id="SignalP"/>
    </source>
</evidence>
<organism evidence="3 4">
    <name type="scientific">Caenorhabditis japonica</name>
    <dbReference type="NCBI Taxonomy" id="281687"/>
    <lineage>
        <taxon>Eukaryota</taxon>
        <taxon>Metazoa</taxon>
        <taxon>Ecdysozoa</taxon>
        <taxon>Nematoda</taxon>
        <taxon>Chromadorea</taxon>
        <taxon>Rhabditida</taxon>
        <taxon>Rhabditina</taxon>
        <taxon>Rhabditomorpha</taxon>
        <taxon>Rhabditoidea</taxon>
        <taxon>Rhabditidae</taxon>
        <taxon>Peloderinae</taxon>
        <taxon>Caenorhabditis</taxon>
    </lineage>
</organism>
<accession>A0A8R1EF87</accession>
<evidence type="ECO:0000259" key="2">
    <source>
        <dbReference type="Pfam" id="PF02408"/>
    </source>
</evidence>
<dbReference type="Proteomes" id="UP000005237">
    <property type="component" value="Unassembled WGS sequence"/>
</dbReference>